<proteinExistence type="inferred from homology"/>
<dbReference type="Gene3D" id="3.90.930.12">
    <property type="entry name" value="Ribosomal protein L6, alpha-beta domain"/>
    <property type="match status" value="2"/>
</dbReference>
<evidence type="ECO:0000256" key="4">
    <source>
        <dbReference type="ARBA" id="ARBA00023274"/>
    </source>
</evidence>
<sequence length="445" mass="51036">MIGCHRILSHKPSPILFRCATLQCQYIAHVKAHKIKGLPFEKTRAPKTQWYRRAEAAFLAERAKIPEGYVGRWNVEDLSKLDPKIAQALSLKCANGREIRRARTLILMRHLQRQPFDTGSTPVQLACISEKILNLRAHLIRHPKDNCRKRAMSILLSRRHKLMKRLYNEDQVLYQHVCKVLKIKCVLFSIPDTRNRSKAINTIGVDGDICKFLIRQKLWWGRFRPRPIKLASGKKIAYTRHPIDAPPDDLNRILKMKALLSTEVYKIPDDVTLTVKSRVVTVKGQYGELTRAFTHLPVDIRLSKDRKSIVISQWFGSRASIAAIRTCKTHIKNMVTGVMKQFQYKMRLVHAHFPINSNISDDGKVIEIRNFLGEKRVRVVKALPGVKILKSESVKDEIILTGLDLENVSRSCALIHQSSLVRNKDIRQFLDGIYVSEKGLVVEDA</sequence>
<evidence type="ECO:0000256" key="2">
    <source>
        <dbReference type="ARBA" id="ARBA00009356"/>
    </source>
</evidence>
<name>A0AAD9PMI3_9APIC</name>
<dbReference type="PANTHER" id="PTHR11655">
    <property type="entry name" value="60S/50S RIBOSOMAL PROTEIN L6/L9"/>
    <property type="match status" value="1"/>
</dbReference>
<dbReference type="InterPro" id="IPR009068">
    <property type="entry name" value="uS15_NS1_RNA-bd_sf"/>
</dbReference>
<dbReference type="CDD" id="cd00353">
    <property type="entry name" value="Ribosomal_S15p_S13e"/>
    <property type="match status" value="1"/>
</dbReference>
<comment type="similarity">
    <text evidence="1">Belongs to the universal ribosomal protein uS15 family.</text>
</comment>
<keyword evidence="7" id="KW-1185">Reference proteome</keyword>
<comment type="caution">
    <text evidence="6">The sequence shown here is derived from an EMBL/GenBank/DDBJ whole genome shotgun (WGS) entry which is preliminary data.</text>
</comment>
<feature type="domain" description="Large ribosomal subunit protein uL6 alpha-beta" evidence="5">
    <location>
        <begin position="267"/>
        <end position="340"/>
    </location>
</feature>
<dbReference type="RefSeq" id="XP_067804227.1">
    <property type="nucleotide sequence ID" value="XM_067945436.1"/>
</dbReference>
<dbReference type="GO" id="GO:0003735">
    <property type="term" value="F:structural constituent of ribosome"/>
    <property type="evidence" value="ECO:0007669"/>
    <property type="project" value="InterPro"/>
</dbReference>
<comment type="similarity">
    <text evidence="2">Belongs to the universal ribosomal protein uL6 family.</text>
</comment>
<dbReference type="EMBL" id="JALLKP010000001">
    <property type="protein sequence ID" value="KAK2197385.1"/>
    <property type="molecule type" value="Genomic_DNA"/>
</dbReference>
<dbReference type="KEGG" id="bdw:94334682"/>
<feature type="domain" description="Large ribosomal subunit protein uL6 alpha-beta" evidence="5">
    <location>
        <begin position="353"/>
        <end position="432"/>
    </location>
</feature>
<dbReference type="Proteomes" id="UP001214638">
    <property type="component" value="Unassembled WGS sequence"/>
</dbReference>
<dbReference type="GeneID" id="94334682"/>
<dbReference type="FunFam" id="3.90.930.12:FF:000004">
    <property type="entry name" value="60S ribosomal protein L9"/>
    <property type="match status" value="1"/>
</dbReference>
<dbReference type="GO" id="GO:0002181">
    <property type="term" value="P:cytoplasmic translation"/>
    <property type="evidence" value="ECO:0007669"/>
    <property type="project" value="TreeGrafter"/>
</dbReference>
<dbReference type="InterPro" id="IPR002359">
    <property type="entry name" value="Ribosomal_uL6_CS2"/>
</dbReference>
<evidence type="ECO:0000256" key="1">
    <source>
        <dbReference type="ARBA" id="ARBA00008434"/>
    </source>
</evidence>
<dbReference type="GO" id="GO:0019843">
    <property type="term" value="F:rRNA binding"/>
    <property type="evidence" value="ECO:0007669"/>
    <property type="project" value="InterPro"/>
</dbReference>
<dbReference type="InterPro" id="IPR000702">
    <property type="entry name" value="Ribosomal_uL6-like"/>
</dbReference>
<dbReference type="PANTHER" id="PTHR11655:SF16">
    <property type="entry name" value="60S RIBOSOMAL PROTEIN L9"/>
    <property type="match status" value="1"/>
</dbReference>
<dbReference type="PROSITE" id="PS00700">
    <property type="entry name" value="RIBOSOMAL_L6_2"/>
    <property type="match status" value="1"/>
</dbReference>
<keyword evidence="3 6" id="KW-0689">Ribosomal protein</keyword>
<dbReference type="SUPFAM" id="SSF47060">
    <property type="entry name" value="S15/NS1 RNA-binding domain"/>
    <property type="match status" value="1"/>
</dbReference>
<evidence type="ECO:0000259" key="5">
    <source>
        <dbReference type="Pfam" id="PF00347"/>
    </source>
</evidence>
<dbReference type="AlphaFoldDB" id="A0AAD9PMI3"/>
<dbReference type="Gene3D" id="1.10.287.10">
    <property type="entry name" value="S15/NS1, RNA-binding"/>
    <property type="match status" value="1"/>
</dbReference>
<evidence type="ECO:0000313" key="7">
    <source>
        <dbReference type="Proteomes" id="UP001214638"/>
    </source>
</evidence>
<dbReference type="GO" id="GO:0022625">
    <property type="term" value="C:cytosolic large ribosomal subunit"/>
    <property type="evidence" value="ECO:0007669"/>
    <property type="project" value="TreeGrafter"/>
</dbReference>
<reference evidence="6" key="1">
    <citation type="journal article" date="2023" name="Nat. Microbiol.">
        <title>Babesia duncani multi-omics identifies virulence factors and drug targets.</title>
        <authorList>
            <person name="Singh P."/>
            <person name="Lonardi S."/>
            <person name="Liang Q."/>
            <person name="Vydyam P."/>
            <person name="Khabirova E."/>
            <person name="Fang T."/>
            <person name="Gihaz S."/>
            <person name="Thekkiniath J."/>
            <person name="Munshi M."/>
            <person name="Abel S."/>
            <person name="Ciampossin L."/>
            <person name="Batugedara G."/>
            <person name="Gupta M."/>
            <person name="Lu X.M."/>
            <person name="Lenz T."/>
            <person name="Chakravarty S."/>
            <person name="Cornillot E."/>
            <person name="Hu Y."/>
            <person name="Ma W."/>
            <person name="Gonzalez L.M."/>
            <person name="Sanchez S."/>
            <person name="Estrada K."/>
            <person name="Sanchez-Flores A."/>
            <person name="Montero E."/>
            <person name="Harb O.S."/>
            <person name="Le Roch K.G."/>
            <person name="Mamoun C.B."/>
        </authorList>
    </citation>
    <scope>NUCLEOTIDE SEQUENCE</scope>
    <source>
        <strain evidence="6">WA1</strain>
    </source>
</reference>
<gene>
    <name evidence="6" type="ORF">BdWA1_000384</name>
</gene>
<organism evidence="6 7">
    <name type="scientific">Babesia duncani</name>
    <dbReference type="NCBI Taxonomy" id="323732"/>
    <lineage>
        <taxon>Eukaryota</taxon>
        <taxon>Sar</taxon>
        <taxon>Alveolata</taxon>
        <taxon>Apicomplexa</taxon>
        <taxon>Aconoidasida</taxon>
        <taxon>Piroplasmida</taxon>
        <taxon>Babesiidae</taxon>
        <taxon>Babesia</taxon>
    </lineage>
</organism>
<evidence type="ECO:0000313" key="6">
    <source>
        <dbReference type="EMBL" id="KAK2197385.1"/>
    </source>
</evidence>
<dbReference type="Pfam" id="PF00347">
    <property type="entry name" value="Ribosomal_L6"/>
    <property type="match status" value="2"/>
</dbReference>
<accession>A0AAD9PMI3</accession>
<dbReference type="FunFam" id="3.90.930.12:FF:000003">
    <property type="entry name" value="60S ribosomal protein L9"/>
    <property type="match status" value="1"/>
</dbReference>
<protein>
    <submittedName>
        <fullName evidence="6">Bifunctional Ribosomal protein L6</fullName>
    </submittedName>
</protein>
<dbReference type="InterPro" id="IPR020040">
    <property type="entry name" value="Ribosomal_uL6_a/b-dom"/>
</dbReference>
<dbReference type="SUPFAM" id="SSF56053">
    <property type="entry name" value="Ribosomal protein L6"/>
    <property type="match status" value="2"/>
</dbReference>
<dbReference type="SMART" id="SM01387">
    <property type="entry name" value="Ribosomal_S15"/>
    <property type="match status" value="1"/>
</dbReference>
<evidence type="ECO:0000256" key="3">
    <source>
        <dbReference type="ARBA" id="ARBA00022980"/>
    </source>
</evidence>
<dbReference type="Pfam" id="PF00312">
    <property type="entry name" value="Ribosomal_S15"/>
    <property type="match status" value="1"/>
</dbReference>
<keyword evidence="4" id="KW-0687">Ribonucleoprotein</keyword>
<dbReference type="InterPro" id="IPR000589">
    <property type="entry name" value="Ribosomal_uS15"/>
</dbReference>
<dbReference type="InterPro" id="IPR036789">
    <property type="entry name" value="Ribosomal_uL6-like_a/b-dom_sf"/>
</dbReference>